<reference evidence="2 3" key="1">
    <citation type="journal article" date="2019" name="Extremophiles">
        <title>Biogeography of thermophiles and predominance of Thermus scotoductus in domestic water heaters.</title>
        <authorList>
            <person name="Wilpiszeski R.L."/>
            <person name="Zhang Z."/>
            <person name="House C.H."/>
        </authorList>
    </citation>
    <scope>NUCLEOTIDE SEQUENCE [LARGE SCALE GENOMIC DNA]</scope>
    <source>
        <strain evidence="2 3">24_S24</strain>
    </source>
</reference>
<dbReference type="InterPro" id="IPR049250">
    <property type="entry name" value="DUF6883"/>
</dbReference>
<protein>
    <recommendedName>
        <fullName evidence="1">DUF6883 domain-containing protein</fullName>
    </recommendedName>
</protein>
<gene>
    <name evidence="2" type="ORF">CSW37_11640</name>
</gene>
<dbReference type="Proteomes" id="UP000288051">
    <property type="component" value="Unassembled WGS sequence"/>
</dbReference>
<evidence type="ECO:0000313" key="2">
    <source>
        <dbReference type="EMBL" id="RTH32553.1"/>
    </source>
</evidence>
<organism evidence="2 3">
    <name type="scientific">Thermus scotoductus</name>
    <dbReference type="NCBI Taxonomy" id="37636"/>
    <lineage>
        <taxon>Bacteria</taxon>
        <taxon>Thermotogati</taxon>
        <taxon>Deinococcota</taxon>
        <taxon>Deinococci</taxon>
        <taxon>Thermales</taxon>
        <taxon>Thermaceae</taxon>
        <taxon>Thermus</taxon>
    </lineage>
</organism>
<dbReference type="Pfam" id="PF21814">
    <property type="entry name" value="DUF6883"/>
    <property type="match status" value="1"/>
</dbReference>
<evidence type="ECO:0000313" key="3">
    <source>
        <dbReference type="Proteomes" id="UP000288051"/>
    </source>
</evidence>
<name>A0A430S9L5_THESC</name>
<evidence type="ECO:0000259" key="1">
    <source>
        <dbReference type="Pfam" id="PF21814"/>
    </source>
</evidence>
<feature type="domain" description="DUF6883" evidence="1">
    <location>
        <begin position="4"/>
        <end position="104"/>
    </location>
</feature>
<proteinExistence type="predicted"/>
<dbReference type="RefSeq" id="WP_038030504.1">
    <property type="nucleotide sequence ID" value="NZ_PELZ01000444.1"/>
</dbReference>
<accession>A0A430S9L5</accession>
<sequence>MGFLVPRSKLTEYLLNPRHPEGGSKARFFLSRGFPVDAPEVLEAALLAHTQAAQEVQRRPGLYGDGEVLILRGPLVCPTGPVLLQSVWYRGEGEDTFRLVTAYPWREK</sequence>
<comment type="caution">
    <text evidence="2">The sequence shown here is derived from an EMBL/GenBank/DDBJ whole genome shotgun (WGS) entry which is preliminary data.</text>
</comment>
<dbReference type="AlphaFoldDB" id="A0A430S9L5"/>
<dbReference type="EMBL" id="PELZ01000444">
    <property type="protein sequence ID" value="RTH32553.1"/>
    <property type="molecule type" value="Genomic_DNA"/>
</dbReference>